<keyword evidence="1" id="KW-0472">Membrane</keyword>
<evidence type="ECO:0000313" key="2">
    <source>
        <dbReference type="EMBL" id="MCH89771.1"/>
    </source>
</evidence>
<accession>A0A392MQS1</accession>
<comment type="caution">
    <text evidence="2">The sequence shown here is derived from an EMBL/GenBank/DDBJ whole genome shotgun (WGS) entry which is preliminary data.</text>
</comment>
<evidence type="ECO:0000313" key="3">
    <source>
        <dbReference type="Proteomes" id="UP000265520"/>
    </source>
</evidence>
<dbReference type="AlphaFoldDB" id="A0A392MQS1"/>
<keyword evidence="2" id="KW-0695">RNA-directed DNA polymerase</keyword>
<name>A0A392MQS1_9FABA</name>
<dbReference type="Proteomes" id="UP000265520">
    <property type="component" value="Unassembled WGS sequence"/>
</dbReference>
<keyword evidence="1" id="KW-1133">Transmembrane helix</keyword>
<dbReference type="EMBL" id="LXQA010016860">
    <property type="protein sequence ID" value="MCH89771.1"/>
    <property type="molecule type" value="Genomic_DNA"/>
</dbReference>
<keyword evidence="2" id="KW-0548">Nucleotidyltransferase</keyword>
<feature type="transmembrane region" description="Helical" evidence="1">
    <location>
        <begin position="114"/>
        <end position="138"/>
    </location>
</feature>
<evidence type="ECO:0000256" key="1">
    <source>
        <dbReference type="SAM" id="Phobius"/>
    </source>
</evidence>
<dbReference type="PANTHER" id="PTHR33116:SF78">
    <property type="entry name" value="OS12G0587133 PROTEIN"/>
    <property type="match status" value="1"/>
</dbReference>
<organism evidence="2 3">
    <name type="scientific">Trifolium medium</name>
    <dbReference type="NCBI Taxonomy" id="97028"/>
    <lineage>
        <taxon>Eukaryota</taxon>
        <taxon>Viridiplantae</taxon>
        <taxon>Streptophyta</taxon>
        <taxon>Embryophyta</taxon>
        <taxon>Tracheophyta</taxon>
        <taxon>Spermatophyta</taxon>
        <taxon>Magnoliopsida</taxon>
        <taxon>eudicotyledons</taxon>
        <taxon>Gunneridae</taxon>
        <taxon>Pentapetalae</taxon>
        <taxon>rosids</taxon>
        <taxon>fabids</taxon>
        <taxon>Fabales</taxon>
        <taxon>Fabaceae</taxon>
        <taxon>Papilionoideae</taxon>
        <taxon>50 kb inversion clade</taxon>
        <taxon>NPAAA clade</taxon>
        <taxon>Hologalegina</taxon>
        <taxon>IRL clade</taxon>
        <taxon>Trifolieae</taxon>
        <taxon>Trifolium</taxon>
    </lineage>
</organism>
<keyword evidence="1" id="KW-0812">Transmembrane</keyword>
<keyword evidence="3" id="KW-1185">Reference proteome</keyword>
<gene>
    <name evidence="2" type="ORF">A2U01_0010672</name>
</gene>
<sequence>QVSLDVVVSHLQYADDTLFIGEACVEHLWSMKAILRWFKLVSGLKVNFSKSRLCGVNVPNLFLQGATLFLHCKIGSFPFIYLGLPVGADPRLVSTWDLVVNSIEKRLFSWKNRYISLGGRVVLINSVLAAIPIFYLSFLKIPTKVIKAIVSIQRKFMWGGVLGDKEKNSWVNWKDVCRPKSEERLGVKDLKWFNALLLVK</sequence>
<dbReference type="GO" id="GO:0003964">
    <property type="term" value="F:RNA-directed DNA polymerase activity"/>
    <property type="evidence" value="ECO:0007669"/>
    <property type="project" value="UniProtKB-KW"/>
</dbReference>
<feature type="non-terminal residue" evidence="2">
    <location>
        <position position="1"/>
    </location>
</feature>
<protein>
    <submittedName>
        <fullName evidence="2">LINE-1 reverse transcriptase like</fullName>
    </submittedName>
</protein>
<keyword evidence="2" id="KW-0808">Transferase</keyword>
<proteinExistence type="predicted"/>
<reference evidence="2 3" key="1">
    <citation type="journal article" date="2018" name="Front. Plant Sci.">
        <title>Red Clover (Trifolium pratense) and Zigzag Clover (T. medium) - A Picture of Genomic Similarities and Differences.</title>
        <authorList>
            <person name="Dluhosova J."/>
            <person name="Istvanek J."/>
            <person name="Nedelnik J."/>
            <person name="Repkova J."/>
        </authorList>
    </citation>
    <scope>NUCLEOTIDE SEQUENCE [LARGE SCALE GENOMIC DNA]</scope>
    <source>
        <strain evidence="3">cv. 10/8</strain>
        <tissue evidence="2">Leaf</tissue>
    </source>
</reference>
<dbReference type="PANTHER" id="PTHR33116">
    <property type="entry name" value="REVERSE TRANSCRIPTASE ZINC-BINDING DOMAIN-CONTAINING PROTEIN-RELATED-RELATED"/>
    <property type="match status" value="1"/>
</dbReference>